<gene>
    <name evidence="1" type="ORF">HNQ39_004302</name>
</gene>
<dbReference type="AlphaFoldDB" id="A0A7W9STC6"/>
<sequence>MRKALLPHFEEKQMEMYHGFLVNYVDDVHLKPTE</sequence>
<evidence type="ECO:0000313" key="1">
    <source>
        <dbReference type="EMBL" id="MBB6052481.1"/>
    </source>
</evidence>
<name>A0A7W9STC6_ARMRO</name>
<evidence type="ECO:0000313" key="2">
    <source>
        <dbReference type="Proteomes" id="UP000520814"/>
    </source>
</evidence>
<keyword evidence="2" id="KW-1185">Reference proteome</keyword>
<accession>A0A7W9STC6</accession>
<reference evidence="1 2" key="1">
    <citation type="submission" date="2020-08" db="EMBL/GenBank/DDBJ databases">
        <title>Genomic Encyclopedia of Type Strains, Phase IV (KMG-IV): sequencing the most valuable type-strain genomes for metagenomic binning, comparative biology and taxonomic classification.</title>
        <authorList>
            <person name="Goeker M."/>
        </authorList>
    </citation>
    <scope>NUCLEOTIDE SEQUENCE [LARGE SCALE GENOMIC DNA]</scope>
    <source>
        <strain evidence="1 2">DSM 23562</strain>
    </source>
</reference>
<comment type="caution">
    <text evidence="1">The sequence shown here is derived from an EMBL/GenBank/DDBJ whole genome shotgun (WGS) entry which is preliminary data.</text>
</comment>
<dbReference type="EMBL" id="JACHGW010000004">
    <property type="protein sequence ID" value="MBB6052481.1"/>
    <property type="molecule type" value="Genomic_DNA"/>
</dbReference>
<organism evidence="1 2">
    <name type="scientific">Armatimonas rosea</name>
    <dbReference type="NCBI Taxonomy" id="685828"/>
    <lineage>
        <taxon>Bacteria</taxon>
        <taxon>Bacillati</taxon>
        <taxon>Armatimonadota</taxon>
        <taxon>Armatimonadia</taxon>
        <taxon>Armatimonadales</taxon>
        <taxon>Armatimonadaceae</taxon>
        <taxon>Armatimonas</taxon>
    </lineage>
</organism>
<proteinExistence type="predicted"/>
<protein>
    <submittedName>
        <fullName evidence="1">Uncharacterized protein</fullName>
    </submittedName>
</protein>
<dbReference type="Proteomes" id="UP000520814">
    <property type="component" value="Unassembled WGS sequence"/>
</dbReference>